<dbReference type="WBParaSite" id="HNAJ_0000477801-mRNA-1">
    <property type="protein sequence ID" value="HNAJ_0000477801-mRNA-1"/>
    <property type="gene ID" value="HNAJ_0000477801"/>
</dbReference>
<protein>
    <submittedName>
        <fullName evidence="3">Titin</fullName>
    </submittedName>
</protein>
<name>A0A0R3TCI9_RODNA</name>
<gene>
    <name evidence="1" type="ORF">HNAJ_LOCUS4776</name>
</gene>
<keyword evidence="2" id="KW-1185">Reference proteome</keyword>
<evidence type="ECO:0000313" key="3">
    <source>
        <dbReference type="WBParaSite" id="HNAJ_0000477801-mRNA-1"/>
    </source>
</evidence>
<evidence type="ECO:0000313" key="2">
    <source>
        <dbReference type="Proteomes" id="UP000278807"/>
    </source>
</evidence>
<reference evidence="1 2" key="2">
    <citation type="submission" date="2018-11" db="EMBL/GenBank/DDBJ databases">
        <authorList>
            <consortium name="Pathogen Informatics"/>
        </authorList>
    </citation>
    <scope>NUCLEOTIDE SEQUENCE [LARGE SCALE GENOMIC DNA]</scope>
</reference>
<dbReference type="EMBL" id="UZAE01003631">
    <property type="protein sequence ID" value="VDO00636.1"/>
    <property type="molecule type" value="Genomic_DNA"/>
</dbReference>
<accession>A0A0R3TCI9</accession>
<sequence length="2199" mass="237075">MTSREFTSTQPQIVTVAKPKVSDFAGQVFIGAEIRDAVSGVSGVPATQHEDAVTQVEIEQLITKTSSHVEEKRIVNVTSSTETPLVEATTTATMTEVRIEPAQPVVVHSIPPAPQKIIETETIGIQWLADLKAVEVQAVGEVKEKPITLSFASQVDLIPFQTAVTTLISEVPRSDYRSTATITETMVEPTKVSVQAIRPPQSSPITTSSKLYLDQINTGISPPTMELSTTVSSIPKVSMSSLGIMTELMAVQADGWTQADYVEPETVIQSRIDISTVETAPPVQPTMVRIGGLQTPYQTRHEGVTSEVEVEKPLAKVEISSAQCPIPAKLTLETATSQCIYIPERYQAPTKEVPPPKAVMRTHEVQVSLPQAELISSALEVGHVDVGIPAPERRAVVNRGVETITIEEPEPTIKPVEHIIVSEAPPLVVQPLPVKIRYGKIETPIQERYEVIHEQPVKLESMAIANAGIRVIDEVLVRSTETVLSTKTVNSSMQTDLAVKVQSRAVSTGEVIESPRSPKLTTKSGYMQVQSSVPVHVKPQTGEKYCNTESVLLTQKSVQVTSVEKPREVMEIVVVTTQTEAMDVKAELTCEYIEKAKEMTTSSAVFDKPAMGSTSTMTEMLIEPTKPAVVFSTPPLQLPEPIHMKIAASECIPRLSDTIIEAPSISITEAVVESVKQTLDVPTNTLTIECSDRNIQTQSVVSTKKTEVALKPVQPSEVTSSIGGPVLKNEGISAVAEEQTTTITSVTEAPVVKVSTRSVGITPDAAPVGLSRGTETVAMEVTVPIIKPEQVIVTREAPPIERPRLRYGKEQTPKVPTSKVKYIAVGTPVQVKTVMKLGEVQAVQEIPISGATSSLIESIPTIERVQVSTVEQMVEKPKEVVSAIPMVLKATSTSSIQVSPPEGRSTATITESRIEPTKQVVVHAFAPAKPLEIASTGLDIGQTDTQTDVHSEGLLTTVSSVVELPIRQSEVTIGAEVKYSDAQTTAEAEELKTLVSSWAEEVIIRTIPAPVVEAPPPLPMTPILTSVRYRGVQTLGKKHLEAASGTEPTEYKTSLSGRLEAVKSMNIHEAQTIIEEQAVKPAMVSTGIQPIEESVAPIEVAKQSSVTTEWVVELKDRSLLTETPSTTDVSTTEPTLEIHSVVSSALQAEPEQIIKEVVAEPVVMAAPPVAMRFGKMQTQIQQYNSTATMTSREFTSTQPQIVTVAKPKVSDFAGQVFIGAEIRDAVSGVSGVPATQHEDAVTQVEIEQLITKTSSHVEEKRIVNVTSSTETPLVEATTTATMTEVRIEPAQPVVVHSIPPAPQKIIETETIGIQWLADLKAVEVQAVGEVKEKPITLSFASQVDLIPFQTAVTTLISEVPRSDYRSTATITETMVEPTKVSVQAIRPPQSSPITTSSKLYLDQINTGISPPTMELSTTVSSIPKVSMSSLGIMTELMAVQADGWTQADYVEPETVIQSRIDISTVETAPPVQPTMVRIGGLQTPYQTRHEGVTSEVEVEKPLAKVEISSAQCPIPAKLTLETATSQCIYIPERYQAPTKEVPPPKAVMRTHEVQVSLPQAELISSALEVGHVDVGIPAPERRAVVNRGVETITIEEPEPTIKPVEHIIVSEAPPLVVQPLPVKIRYGKIETPIQERYEVIHEQPVKLESMAIANAGIRVIDEVLVRSTETVLSTKTVNSSMQTDLAVKVQSRAVSTGEVIESPRSPKLTTKSGYMQVQSSVPVHVKPQTGEKYCNTESVLLTQKSVQVTSVEKPREVMEIVVVTTQTEAMDVKAELTCEYIEKAKEMTTSSAVFDKPAMGSTSTMTEMLIEPTKPAVVFSTPPLQLPEPIHMKIAASECIPRLSDTIIEAPSISITEAVVESVKQTLDVPTNTLTIECSDRNIQTQSVVSTKKTEVALKPVQPSEVTSSIGGPVLKNEGISAVAEEQTTTITSVTEAPVVKVSTRSVGITPDAAPVGLSRGTETVAMEVTVPIIKPEQVIVTREAPPIERPRLRYGKEQTPKVPTSKVKYIAVGTPVQVKTVMKLGEVQAVQEIPISGATSSLIESIPTIERVQVSTVEQMVEKPKEVVSAIPMVLKATSTSSIQVSPPEGRSTATITESRIEPTKQVVVHAFAPAKPLEIASTGLDIGQTDTQTDVHSEGLLTTVSSVVELPIRQSEVTIGAEVKYSDAQTTAEAEELKTLVSSWAEEVIIRTIPAPV</sequence>
<proteinExistence type="predicted"/>
<dbReference type="Proteomes" id="UP000278807">
    <property type="component" value="Unassembled WGS sequence"/>
</dbReference>
<dbReference type="OrthoDB" id="10688983at2759"/>
<reference evidence="3" key="1">
    <citation type="submission" date="2017-02" db="UniProtKB">
        <authorList>
            <consortium name="WormBaseParasite"/>
        </authorList>
    </citation>
    <scope>IDENTIFICATION</scope>
</reference>
<evidence type="ECO:0000313" key="1">
    <source>
        <dbReference type="EMBL" id="VDO00636.1"/>
    </source>
</evidence>
<organism evidence="3">
    <name type="scientific">Rodentolepis nana</name>
    <name type="common">Dwarf tapeworm</name>
    <name type="synonym">Hymenolepis nana</name>
    <dbReference type="NCBI Taxonomy" id="102285"/>
    <lineage>
        <taxon>Eukaryota</taxon>
        <taxon>Metazoa</taxon>
        <taxon>Spiralia</taxon>
        <taxon>Lophotrochozoa</taxon>
        <taxon>Platyhelminthes</taxon>
        <taxon>Cestoda</taxon>
        <taxon>Eucestoda</taxon>
        <taxon>Cyclophyllidea</taxon>
        <taxon>Hymenolepididae</taxon>
        <taxon>Rodentolepis</taxon>
    </lineage>
</organism>